<dbReference type="FunFam" id="2.40.50.140:FF:000045">
    <property type="entry name" value="Phenylalanine--tRNA ligase beta subunit"/>
    <property type="match status" value="1"/>
</dbReference>
<dbReference type="InterPro" id="IPR041616">
    <property type="entry name" value="PheRS_beta_core"/>
</dbReference>
<dbReference type="SMART" id="SM00896">
    <property type="entry name" value="FDX-ACB"/>
    <property type="match status" value="1"/>
</dbReference>
<evidence type="ECO:0000313" key="20">
    <source>
        <dbReference type="EMBL" id="VFK37372.1"/>
    </source>
</evidence>
<dbReference type="InterPro" id="IPR002547">
    <property type="entry name" value="tRNA-bd_dom"/>
</dbReference>
<keyword evidence="7 15" id="KW-0479">Metal-binding</keyword>
<evidence type="ECO:0000256" key="5">
    <source>
        <dbReference type="ARBA" id="ARBA00022555"/>
    </source>
</evidence>
<reference evidence="20" key="1">
    <citation type="submission" date="2019-02" db="EMBL/GenBank/DDBJ databases">
        <authorList>
            <person name="Gruber-Vodicka R. H."/>
            <person name="Seah K. B. B."/>
        </authorList>
    </citation>
    <scope>NUCLEOTIDE SEQUENCE</scope>
    <source>
        <strain evidence="21">BECK_S1320</strain>
        <strain evidence="20">BECK_S1321</strain>
    </source>
</reference>
<dbReference type="Gene3D" id="3.50.40.10">
    <property type="entry name" value="Phenylalanyl-trna Synthetase, Chain B, domain 3"/>
    <property type="match status" value="1"/>
</dbReference>
<dbReference type="NCBIfam" id="NF045760">
    <property type="entry name" value="YtpR"/>
    <property type="match status" value="1"/>
</dbReference>
<dbReference type="EC" id="6.1.1.20" evidence="15"/>
<dbReference type="Pfam" id="PF03483">
    <property type="entry name" value="B3_4"/>
    <property type="match status" value="1"/>
</dbReference>
<dbReference type="AlphaFoldDB" id="A0A450Y750"/>
<dbReference type="InterPro" id="IPR045864">
    <property type="entry name" value="aa-tRNA-synth_II/BPL/LPL"/>
</dbReference>
<dbReference type="GO" id="GO:0000049">
    <property type="term" value="F:tRNA binding"/>
    <property type="evidence" value="ECO:0007669"/>
    <property type="project" value="UniProtKB-UniRule"/>
</dbReference>
<comment type="cofactor">
    <cofactor evidence="15">
        <name>Mg(2+)</name>
        <dbReference type="ChEBI" id="CHEBI:18420"/>
    </cofactor>
    <text evidence="15">Binds 2 magnesium ions per tetramer.</text>
</comment>
<feature type="domain" description="TRNA-binding" evidence="17">
    <location>
        <begin position="39"/>
        <end position="148"/>
    </location>
</feature>
<evidence type="ECO:0000259" key="18">
    <source>
        <dbReference type="PROSITE" id="PS51447"/>
    </source>
</evidence>
<dbReference type="SUPFAM" id="SSF46955">
    <property type="entry name" value="Putative DNA-binding domain"/>
    <property type="match status" value="1"/>
</dbReference>
<dbReference type="SUPFAM" id="SSF55681">
    <property type="entry name" value="Class II aaRS and biotin synthetases"/>
    <property type="match status" value="1"/>
</dbReference>
<dbReference type="PANTHER" id="PTHR10947">
    <property type="entry name" value="PHENYLALANYL-TRNA SYNTHETASE BETA CHAIN AND LEUCINE-RICH REPEAT-CONTAINING PROTEIN 47"/>
    <property type="match status" value="1"/>
</dbReference>
<dbReference type="FunFam" id="3.30.56.10:FF:000002">
    <property type="entry name" value="Phenylalanine--tRNA ligase beta subunit"/>
    <property type="match status" value="1"/>
</dbReference>
<feature type="binding site" evidence="15">
    <location>
        <position position="465"/>
    </location>
    <ligand>
        <name>Mg(2+)</name>
        <dbReference type="ChEBI" id="CHEBI:18420"/>
        <note>shared with alpha subunit</note>
    </ligand>
</feature>
<keyword evidence="5 16" id="KW-0820">tRNA-binding</keyword>
<dbReference type="InterPro" id="IPR005147">
    <property type="entry name" value="tRNA_synthase_B5-dom"/>
</dbReference>
<feature type="binding site" evidence="15">
    <location>
        <position position="466"/>
    </location>
    <ligand>
        <name>Mg(2+)</name>
        <dbReference type="ChEBI" id="CHEBI:18420"/>
        <note>shared with alpha subunit</note>
    </ligand>
</feature>
<protein>
    <recommendedName>
        <fullName evidence="15">Phenylalanine--tRNA ligase beta subunit</fullName>
        <ecNumber evidence="15">6.1.1.20</ecNumber>
    </recommendedName>
    <alternativeName>
        <fullName evidence="15">Phenylalanyl-tRNA synthetase beta subunit</fullName>
        <shortName evidence="15">PheRS</shortName>
    </alternativeName>
</protein>
<comment type="subcellular location">
    <subcellularLocation>
        <location evidence="1 15">Cytoplasm</location>
    </subcellularLocation>
</comment>
<evidence type="ECO:0000256" key="2">
    <source>
        <dbReference type="ARBA" id="ARBA00008653"/>
    </source>
</evidence>
<comment type="subunit">
    <text evidence="3 15">Tetramer of two alpha and two beta subunits.</text>
</comment>
<dbReference type="CDD" id="cd00769">
    <property type="entry name" value="PheRS_beta_core"/>
    <property type="match status" value="1"/>
</dbReference>
<evidence type="ECO:0000256" key="16">
    <source>
        <dbReference type="PROSITE-ProRule" id="PRU00209"/>
    </source>
</evidence>
<dbReference type="InterPro" id="IPR045060">
    <property type="entry name" value="Phe-tRNA-ligase_IIc_bsu"/>
</dbReference>
<dbReference type="InterPro" id="IPR036690">
    <property type="entry name" value="Fdx_antiC-bd_sf"/>
</dbReference>
<dbReference type="SUPFAM" id="SSF56037">
    <property type="entry name" value="PheT/TilS domain"/>
    <property type="match status" value="1"/>
</dbReference>
<evidence type="ECO:0000256" key="12">
    <source>
        <dbReference type="ARBA" id="ARBA00022917"/>
    </source>
</evidence>
<evidence type="ECO:0000256" key="8">
    <source>
        <dbReference type="ARBA" id="ARBA00022741"/>
    </source>
</evidence>
<dbReference type="InterPro" id="IPR009061">
    <property type="entry name" value="DNA-bd_dom_put_sf"/>
</dbReference>
<evidence type="ECO:0000256" key="13">
    <source>
        <dbReference type="ARBA" id="ARBA00023146"/>
    </source>
</evidence>
<dbReference type="EMBL" id="CAADFU010000029">
    <property type="protein sequence ID" value="VFK43770.1"/>
    <property type="molecule type" value="Genomic_DNA"/>
</dbReference>
<name>A0A450Y750_9GAMM</name>
<dbReference type="Pfam" id="PF03147">
    <property type="entry name" value="FDX-ACB"/>
    <property type="match status" value="1"/>
</dbReference>
<dbReference type="FunFam" id="3.50.40.10:FF:000001">
    <property type="entry name" value="Phenylalanine--tRNA ligase beta subunit"/>
    <property type="match status" value="1"/>
</dbReference>
<dbReference type="GO" id="GO:0000287">
    <property type="term" value="F:magnesium ion binding"/>
    <property type="evidence" value="ECO:0007669"/>
    <property type="project" value="UniProtKB-UniRule"/>
</dbReference>
<dbReference type="InterPro" id="IPR005121">
    <property type="entry name" value="Fdx_antiC-bd"/>
</dbReference>
<dbReference type="GO" id="GO:0004826">
    <property type="term" value="F:phenylalanine-tRNA ligase activity"/>
    <property type="evidence" value="ECO:0007669"/>
    <property type="project" value="UniProtKB-UniRule"/>
</dbReference>
<keyword evidence="4 15" id="KW-0963">Cytoplasm</keyword>
<feature type="binding site" evidence="15">
    <location>
        <position position="462"/>
    </location>
    <ligand>
        <name>Mg(2+)</name>
        <dbReference type="ChEBI" id="CHEBI:18420"/>
        <note>shared with alpha subunit</note>
    </ligand>
</feature>
<dbReference type="PROSITE" id="PS51483">
    <property type="entry name" value="B5"/>
    <property type="match status" value="1"/>
</dbReference>
<dbReference type="GO" id="GO:0005524">
    <property type="term" value="F:ATP binding"/>
    <property type="evidence" value="ECO:0007669"/>
    <property type="project" value="UniProtKB-UniRule"/>
</dbReference>
<dbReference type="InterPro" id="IPR005146">
    <property type="entry name" value="B3/B4_tRNA-bd"/>
</dbReference>
<dbReference type="InterPro" id="IPR012340">
    <property type="entry name" value="NA-bd_OB-fold"/>
</dbReference>
<evidence type="ECO:0000256" key="15">
    <source>
        <dbReference type="HAMAP-Rule" id="MF_00283"/>
    </source>
</evidence>
<evidence type="ECO:0000256" key="10">
    <source>
        <dbReference type="ARBA" id="ARBA00022842"/>
    </source>
</evidence>
<dbReference type="GO" id="GO:0006432">
    <property type="term" value="P:phenylalanyl-tRNA aminoacylation"/>
    <property type="evidence" value="ECO:0007669"/>
    <property type="project" value="UniProtKB-UniRule"/>
</dbReference>
<evidence type="ECO:0000256" key="7">
    <source>
        <dbReference type="ARBA" id="ARBA00022723"/>
    </source>
</evidence>
<proteinExistence type="inferred from homology"/>
<keyword evidence="8 15" id="KW-0547">Nucleotide-binding</keyword>
<dbReference type="EMBL" id="CAADFR010000014">
    <property type="protein sequence ID" value="VFK37372.1"/>
    <property type="molecule type" value="Genomic_DNA"/>
</dbReference>
<accession>A0A450Y750</accession>
<dbReference type="Gene3D" id="3.30.930.10">
    <property type="entry name" value="Bira Bifunctional Protein, Domain 2"/>
    <property type="match status" value="1"/>
</dbReference>
<evidence type="ECO:0000256" key="6">
    <source>
        <dbReference type="ARBA" id="ARBA00022598"/>
    </source>
</evidence>
<dbReference type="FunFam" id="3.30.930.10:FF:000022">
    <property type="entry name" value="Phenylalanine--tRNA ligase beta subunit"/>
    <property type="match status" value="1"/>
</dbReference>
<dbReference type="GO" id="GO:0009328">
    <property type="term" value="C:phenylalanine-tRNA ligase complex"/>
    <property type="evidence" value="ECO:0007669"/>
    <property type="project" value="TreeGrafter"/>
</dbReference>
<evidence type="ECO:0000259" key="19">
    <source>
        <dbReference type="PROSITE" id="PS51483"/>
    </source>
</evidence>
<evidence type="ECO:0000256" key="11">
    <source>
        <dbReference type="ARBA" id="ARBA00022884"/>
    </source>
</evidence>
<feature type="binding site" evidence="15">
    <location>
        <position position="456"/>
    </location>
    <ligand>
        <name>Mg(2+)</name>
        <dbReference type="ChEBI" id="CHEBI:18420"/>
        <note>shared with alpha subunit</note>
    </ligand>
</feature>
<evidence type="ECO:0000256" key="14">
    <source>
        <dbReference type="ARBA" id="ARBA00049255"/>
    </source>
</evidence>
<dbReference type="InterPro" id="IPR020825">
    <property type="entry name" value="Phe-tRNA_synthase-like_B3/B4"/>
</dbReference>
<sequence length="811" mass="88716">MRFSEKWLREWVNPPVSSDELAARLTKAGLEVDSVGPVAPELPGVLVGGILSVARHPNADRLTVCSVDVGAEMPLTIVCGASNVREGLRAPVAGIGARLADGSRMKRAKIRGQESQGMLCSAHELGLAETSDGLMELPPEAKPGEAIFDYLNLDDVAIEVDLTPNRGDCLSLAGIAREVGVFSRRPLSPPTISPIPSLIPDEFPITLASPNACPRYVGRIIRDIDPEAKSPIWMRERLRRGGLRSIGPVVDVTNYVMLELGQPMHAFDLDKLEEGIRVREARQGEALSLLNGAEITLRPNTLVIADGRGPIALAGIMGGADTAVTETTRHIFLESAFFTPEALAGQARRYTLHTDSSHRFERGVDFELQRTGTERATALLLEIVGGKPGPILEQRAESALPRLAPVRLRRSRLRRILGFSPSPETISDVLTRLGMTVLSESDGDAWEVTPPSFRFDVALEADLIEEVARVTGYDEIPVRQPSLSLAEREEFESPLSIATLRRVLVERGYREAITYSFVDPRMAALMDPDAREAMLELRNPISTEMAVMRTTLLPGLLQAVLYNTRRQRARVRLFESGLVFNRNHGKQNGDEPVQERVLGAVAVGSAFAEQWGNPARDVDFFDMKSDLEALLSLTGRAGEYRFRRFSHPALHPGQSALIERAGPPTADARTTGREIGWIGNIHPRIARELKLAGNTVVFQIKLAALDAPALPKYSPLSRYPAIRRDIAIIVDAKASAQSVQGSIEEAGADLLKETILFDEYRAKGIAPGKKSLAFGLLFQDASRTLRDEEVDGLVADVMASLRDRFDAIPRV</sequence>
<dbReference type="SMART" id="SM00873">
    <property type="entry name" value="B3_4"/>
    <property type="match status" value="1"/>
</dbReference>
<evidence type="ECO:0000256" key="9">
    <source>
        <dbReference type="ARBA" id="ARBA00022840"/>
    </source>
</evidence>
<dbReference type="SMART" id="SM00874">
    <property type="entry name" value="B5"/>
    <property type="match status" value="1"/>
</dbReference>
<gene>
    <name evidence="15" type="primary">pheT</name>
    <name evidence="21" type="ORF">BECKSD772E_GA0070983_102911</name>
    <name evidence="20" type="ORF">BECKSD772F_GA0070984_101428</name>
</gene>
<dbReference type="SUPFAM" id="SSF50249">
    <property type="entry name" value="Nucleic acid-binding proteins"/>
    <property type="match status" value="1"/>
</dbReference>
<dbReference type="Gene3D" id="2.40.50.140">
    <property type="entry name" value="Nucleic acid-binding proteins"/>
    <property type="match status" value="1"/>
</dbReference>
<dbReference type="Gene3D" id="3.30.70.380">
    <property type="entry name" value="Ferrodoxin-fold anticodon-binding domain"/>
    <property type="match status" value="1"/>
</dbReference>
<keyword evidence="12 15" id="KW-0648">Protein biosynthesis</keyword>
<keyword evidence="11 16" id="KW-0694">RNA-binding</keyword>
<comment type="similarity">
    <text evidence="2 15">Belongs to the phenylalanyl-tRNA synthetase beta subunit family. Type 1 subfamily.</text>
</comment>
<dbReference type="PROSITE" id="PS51447">
    <property type="entry name" value="FDX_ACB"/>
    <property type="match status" value="1"/>
</dbReference>
<keyword evidence="9 15" id="KW-0067">ATP-binding</keyword>
<dbReference type="Pfam" id="PF03484">
    <property type="entry name" value="B5"/>
    <property type="match status" value="1"/>
</dbReference>
<feature type="domain" description="FDX-ACB" evidence="18">
    <location>
        <begin position="717"/>
        <end position="810"/>
    </location>
</feature>
<dbReference type="SUPFAM" id="SSF54991">
    <property type="entry name" value="Anticodon-binding domain of PheRS"/>
    <property type="match status" value="1"/>
</dbReference>
<feature type="domain" description="B5" evidence="19">
    <location>
        <begin position="401"/>
        <end position="478"/>
    </location>
</feature>
<evidence type="ECO:0000313" key="21">
    <source>
        <dbReference type="EMBL" id="VFK43770.1"/>
    </source>
</evidence>
<dbReference type="CDD" id="cd02796">
    <property type="entry name" value="tRNA_bind_bactPheRS"/>
    <property type="match status" value="1"/>
</dbReference>
<dbReference type="FunFam" id="3.30.70.380:FF:000001">
    <property type="entry name" value="Phenylalanine--tRNA ligase beta subunit"/>
    <property type="match status" value="1"/>
</dbReference>
<keyword evidence="13 15" id="KW-0030">Aminoacyl-tRNA synthetase</keyword>
<evidence type="ECO:0000256" key="4">
    <source>
        <dbReference type="ARBA" id="ARBA00022490"/>
    </source>
</evidence>
<dbReference type="HAMAP" id="MF_00283">
    <property type="entry name" value="Phe_tRNA_synth_beta1"/>
    <property type="match status" value="1"/>
</dbReference>
<dbReference type="Pfam" id="PF17759">
    <property type="entry name" value="tRNA_synthFbeta"/>
    <property type="match status" value="1"/>
</dbReference>
<evidence type="ECO:0000256" key="3">
    <source>
        <dbReference type="ARBA" id="ARBA00011209"/>
    </source>
</evidence>
<dbReference type="Gene3D" id="3.30.56.10">
    <property type="match status" value="2"/>
</dbReference>
<dbReference type="PANTHER" id="PTHR10947:SF0">
    <property type="entry name" value="PHENYLALANINE--TRNA LIGASE BETA SUBUNIT"/>
    <property type="match status" value="1"/>
</dbReference>
<evidence type="ECO:0000259" key="17">
    <source>
        <dbReference type="PROSITE" id="PS50886"/>
    </source>
</evidence>
<keyword evidence="10 15" id="KW-0460">Magnesium</keyword>
<keyword evidence="6 15" id="KW-0436">Ligase</keyword>
<dbReference type="NCBIfam" id="TIGR00472">
    <property type="entry name" value="pheT_bact"/>
    <property type="match status" value="1"/>
</dbReference>
<evidence type="ECO:0000256" key="1">
    <source>
        <dbReference type="ARBA" id="ARBA00004496"/>
    </source>
</evidence>
<dbReference type="Pfam" id="PF01588">
    <property type="entry name" value="tRNA_bind"/>
    <property type="match status" value="1"/>
</dbReference>
<dbReference type="InterPro" id="IPR004532">
    <property type="entry name" value="Phe-tRNA-ligase_IIc_bsu_bact"/>
</dbReference>
<organism evidence="20">
    <name type="scientific">Candidatus Kentrum sp. SD</name>
    <dbReference type="NCBI Taxonomy" id="2126332"/>
    <lineage>
        <taxon>Bacteria</taxon>
        <taxon>Pseudomonadati</taxon>
        <taxon>Pseudomonadota</taxon>
        <taxon>Gammaproteobacteria</taxon>
        <taxon>Candidatus Kentrum</taxon>
    </lineage>
</organism>
<dbReference type="PROSITE" id="PS50886">
    <property type="entry name" value="TRBD"/>
    <property type="match status" value="1"/>
</dbReference>
<dbReference type="InterPro" id="IPR033714">
    <property type="entry name" value="tRNA_bind_bactPheRS"/>
</dbReference>
<comment type="catalytic activity">
    <reaction evidence="14 15">
        <text>tRNA(Phe) + L-phenylalanine + ATP = L-phenylalanyl-tRNA(Phe) + AMP + diphosphate + H(+)</text>
        <dbReference type="Rhea" id="RHEA:19413"/>
        <dbReference type="Rhea" id="RHEA-COMP:9668"/>
        <dbReference type="Rhea" id="RHEA-COMP:9699"/>
        <dbReference type="ChEBI" id="CHEBI:15378"/>
        <dbReference type="ChEBI" id="CHEBI:30616"/>
        <dbReference type="ChEBI" id="CHEBI:33019"/>
        <dbReference type="ChEBI" id="CHEBI:58095"/>
        <dbReference type="ChEBI" id="CHEBI:78442"/>
        <dbReference type="ChEBI" id="CHEBI:78531"/>
        <dbReference type="ChEBI" id="CHEBI:456215"/>
        <dbReference type="EC" id="6.1.1.20"/>
    </reaction>
</comment>